<dbReference type="GO" id="GO:0010181">
    <property type="term" value="F:FMN binding"/>
    <property type="evidence" value="ECO:0007669"/>
    <property type="project" value="UniProtKB-UniRule"/>
</dbReference>
<dbReference type="EC" id="6.3.2.5" evidence="3"/>
<dbReference type="Pfam" id="PF04127">
    <property type="entry name" value="DFP"/>
    <property type="match status" value="1"/>
</dbReference>
<feature type="domain" description="Flavoprotein" evidence="5">
    <location>
        <begin position="3"/>
        <end position="168"/>
    </location>
</feature>
<dbReference type="HAMAP" id="MF_02225">
    <property type="entry name" value="CoaBC"/>
    <property type="match status" value="1"/>
</dbReference>
<dbReference type="GO" id="GO:0004633">
    <property type="term" value="F:phosphopantothenoylcysteine decarboxylase activity"/>
    <property type="evidence" value="ECO:0007669"/>
    <property type="project" value="UniProtKB-UniRule"/>
</dbReference>
<dbReference type="GO" id="GO:0071513">
    <property type="term" value="C:phosphopantothenoylcysteine decarboxylase complex"/>
    <property type="evidence" value="ECO:0007669"/>
    <property type="project" value="TreeGrafter"/>
</dbReference>
<organism evidence="7 8">
    <name type="scientific">Candidatus Roizmanbacteria bacterium CG_4_9_14_3_um_filter_33_18</name>
    <dbReference type="NCBI Taxonomy" id="1974841"/>
    <lineage>
        <taxon>Bacteria</taxon>
        <taxon>Candidatus Roizmaniibacteriota</taxon>
    </lineage>
</organism>
<proteinExistence type="inferred from homology"/>
<dbReference type="Gene3D" id="3.40.50.10300">
    <property type="entry name" value="CoaB-like"/>
    <property type="match status" value="1"/>
</dbReference>
<comment type="function">
    <text evidence="3">Catalyzes two sequential steps in the biosynthesis of coenzyme A. In the first step cysteine is conjugated to 4'-phosphopantothenate to form 4-phosphopantothenoylcysteine. In the second step the latter compound is decarboxylated to form 4'-phosphopantotheine.</text>
</comment>
<feature type="binding site" evidence="3">
    <location>
        <position position="344"/>
    </location>
    <ligand>
        <name>CTP</name>
        <dbReference type="ChEBI" id="CHEBI:37563"/>
    </ligand>
</feature>
<dbReference type="InterPro" id="IPR003382">
    <property type="entry name" value="Flavoprotein"/>
</dbReference>
<name>A0A2M7XZ85_9BACT</name>
<dbReference type="GO" id="GO:0015937">
    <property type="term" value="P:coenzyme A biosynthetic process"/>
    <property type="evidence" value="ECO:0007669"/>
    <property type="project" value="UniProtKB-UniRule"/>
</dbReference>
<comment type="cofactor">
    <cofactor evidence="3">
        <name>Mg(2+)</name>
        <dbReference type="ChEBI" id="CHEBI:18420"/>
    </cofactor>
</comment>
<evidence type="ECO:0000313" key="8">
    <source>
        <dbReference type="Proteomes" id="UP000229647"/>
    </source>
</evidence>
<keyword evidence="3" id="KW-0511">Multifunctional enzyme</keyword>
<feature type="active site" description="Proton donor" evidence="3">
    <location>
        <position position="162"/>
    </location>
</feature>
<keyword evidence="3 4" id="KW-0288">FMN</keyword>
<sequence length="402" mass="45271">MKKNILIGITGGVAAYKILDLIKLLKNEGHKIFVIMTESATKMISPKLFEKASGNKASINLFENNFDYKEVLEKRKVKHIELVDKTDVMVIAPATANIIAKLAHGIADDFLTTTALAVTSPIILCPSMNVNMWGNPIVQENLVKLKSVGYQVIEPTAGMLACGYEGVGRLENVEIINKEINKLLERNDSLKNKKIIITSGGTTEKIDEVRFITNRSSGKMGIALAEECYLRGGNVLLLRAKTSVHPRYLIKEKIFNTAEELLQLIKVNIKDTDIFFQTAAVSDYRVDKYFKGKISSEKPLELKLIPQIKIIDQIKKLSPKTKLIAFKAEYGLSEKQLIEKAFRKLKESNADFVIANDVSRKDRGFEADDNEVYIISKNKQVKKIFLTSKREVARKIMDFTWV</sequence>
<comment type="pathway">
    <text evidence="3 4">Cofactor biosynthesis; coenzyme A biosynthesis; CoA from (R)-pantothenate: step 2/5.</text>
</comment>
<evidence type="ECO:0000313" key="7">
    <source>
        <dbReference type="EMBL" id="PJA56052.1"/>
    </source>
</evidence>
<dbReference type="EC" id="4.1.1.36" evidence="3"/>
<protein>
    <recommendedName>
        <fullName evidence="3">Coenzyme A biosynthesis bifunctional protein CoaBC</fullName>
    </recommendedName>
    <alternativeName>
        <fullName evidence="3">DNA/pantothenate metabolism flavoprotein</fullName>
    </alternativeName>
    <alternativeName>
        <fullName evidence="3">Phosphopantothenoylcysteine synthetase/decarboxylase</fullName>
        <shortName evidence="3">PPCS-PPCDC</shortName>
    </alternativeName>
    <domain>
        <recommendedName>
            <fullName evidence="3">Phosphopantothenoylcysteine decarboxylase</fullName>
            <shortName evidence="3">PPC decarboxylase</shortName>
            <shortName evidence="3">PPC-DC</shortName>
            <ecNumber evidence="3">4.1.1.36</ecNumber>
        </recommendedName>
        <alternativeName>
            <fullName evidence="3">CoaC</fullName>
        </alternativeName>
    </domain>
    <domain>
        <recommendedName>
            <fullName evidence="3">Phosphopantothenate--cysteine ligase</fullName>
            <ecNumber evidence="3">6.3.2.5</ecNumber>
        </recommendedName>
        <alternativeName>
            <fullName evidence="3">CoaB</fullName>
        </alternativeName>
        <alternativeName>
            <fullName evidence="3">Phosphopantothenoylcysteine synthetase</fullName>
            <shortName evidence="3">PPC synthetase</shortName>
            <shortName evidence="3">PPC-S</shortName>
        </alternativeName>
    </domain>
</protein>
<dbReference type="SUPFAM" id="SSF102645">
    <property type="entry name" value="CoaB-like"/>
    <property type="match status" value="1"/>
</dbReference>
<accession>A0A2M7XZ85</accession>
<dbReference type="AlphaFoldDB" id="A0A2M7XZ85"/>
<evidence type="ECO:0000259" key="5">
    <source>
        <dbReference type="Pfam" id="PF02441"/>
    </source>
</evidence>
<dbReference type="GO" id="GO:0046872">
    <property type="term" value="F:metal ion binding"/>
    <property type="evidence" value="ECO:0007669"/>
    <property type="project" value="UniProtKB-KW"/>
</dbReference>
<comment type="cofactor">
    <cofactor evidence="3">
        <name>FMN</name>
        <dbReference type="ChEBI" id="CHEBI:58210"/>
    </cofactor>
    <text evidence="3">Binds 1 FMN per subunit.</text>
</comment>
<evidence type="ECO:0000256" key="4">
    <source>
        <dbReference type="RuleBase" id="RU364078"/>
    </source>
</evidence>
<feature type="domain" description="DNA/pantothenate metabolism flavoprotein C-terminal" evidence="6">
    <location>
        <begin position="190"/>
        <end position="398"/>
    </location>
</feature>
<dbReference type="InterPro" id="IPR007085">
    <property type="entry name" value="DNA/pantothenate-metab_flavo_C"/>
</dbReference>
<comment type="pathway">
    <text evidence="3 4">Cofactor biosynthesis; coenzyme A biosynthesis; CoA from (R)-pantothenate: step 3/5.</text>
</comment>
<keyword evidence="2 3" id="KW-0456">Lyase</keyword>
<feature type="region of interest" description="Phosphopantothenoylcysteine decarboxylase" evidence="3">
    <location>
        <begin position="1"/>
        <end position="194"/>
    </location>
</feature>
<dbReference type="PANTHER" id="PTHR14359:SF6">
    <property type="entry name" value="PHOSPHOPANTOTHENOYLCYSTEINE DECARBOXYLASE"/>
    <property type="match status" value="1"/>
</dbReference>
<comment type="catalytic activity">
    <reaction evidence="3 4">
        <text>N-[(R)-4-phosphopantothenoyl]-L-cysteine + H(+) = (R)-4'-phosphopantetheine + CO2</text>
        <dbReference type="Rhea" id="RHEA:16793"/>
        <dbReference type="ChEBI" id="CHEBI:15378"/>
        <dbReference type="ChEBI" id="CHEBI:16526"/>
        <dbReference type="ChEBI" id="CHEBI:59458"/>
        <dbReference type="ChEBI" id="CHEBI:61723"/>
        <dbReference type="EC" id="4.1.1.36"/>
    </reaction>
</comment>
<feature type="binding site" evidence="3">
    <location>
        <position position="293"/>
    </location>
    <ligand>
        <name>CTP</name>
        <dbReference type="ChEBI" id="CHEBI:37563"/>
    </ligand>
</feature>
<dbReference type="UniPathway" id="UPA00241">
    <property type="reaction ID" value="UER00353"/>
</dbReference>
<dbReference type="GO" id="GO:0015941">
    <property type="term" value="P:pantothenate catabolic process"/>
    <property type="evidence" value="ECO:0007669"/>
    <property type="project" value="InterPro"/>
</dbReference>
<comment type="similarity">
    <text evidence="3 4">In the N-terminal section; belongs to the HFCD (homo-oligomeric flavin containing Cys decarboxylase) superfamily.</text>
</comment>
<evidence type="ECO:0000256" key="1">
    <source>
        <dbReference type="ARBA" id="ARBA00022793"/>
    </source>
</evidence>
<evidence type="ECO:0000259" key="6">
    <source>
        <dbReference type="Pfam" id="PF04127"/>
    </source>
</evidence>
<feature type="binding site" evidence="3">
    <location>
        <position position="283"/>
    </location>
    <ligand>
        <name>CTP</name>
        <dbReference type="ChEBI" id="CHEBI:37563"/>
    </ligand>
</feature>
<dbReference type="EMBL" id="PFWL01000012">
    <property type="protein sequence ID" value="PJA56052.1"/>
    <property type="molecule type" value="Genomic_DNA"/>
</dbReference>
<keyword evidence="1 3" id="KW-0210">Decarboxylase</keyword>
<dbReference type="PANTHER" id="PTHR14359">
    <property type="entry name" value="HOMO-OLIGOMERIC FLAVIN CONTAINING CYS DECARBOXYLASE FAMILY"/>
    <property type="match status" value="1"/>
</dbReference>
<comment type="function">
    <text evidence="4">Catalyzes two steps in the biosynthesis of coenzyme A. In the first step cysteine is conjugated to 4'-phosphopantothenate to form 4-phosphopantothenoylcysteine, in the latter compound is decarboxylated to form 4'-phosphopantotheine.</text>
</comment>
<keyword evidence="3" id="KW-0460">Magnesium</keyword>
<dbReference type="Proteomes" id="UP000229647">
    <property type="component" value="Unassembled WGS sequence"/>
</dbReference>
<comment type="catalytic activity">
    <reaction evidence="3 4">
        <text>(R)-4'-phosphopantothenate + L-cysteine + CTP = N-[(R)-4-phosphopantothenoyl]-L-cysteine + CMP + diphosphate + H(+)</text>
        <dbReference type="Rhea" id="RHEA:19397"/>
        <dbReference type="ChEBI" id="CHEBI:10986"/>
        <dbReference type="ChEBI" id="CHEBI:15378"/>
        <dbReference type="ChEBI" id="CHEBI:33019"/>
        <dbReference type="ChEBI" id="CHEBI:35235"/>
        <dbReference type="ChEBI" id="CHEBI:37563"/>
        <dbReference type="ChEBI" id="CHEBI:59458"/>
        <dbReference type="ChEBI" id="CHEBI:60377"/>
        <dbReference type="EC" id="6.3.2.5"/>
    </reaction>
</comment>
<dbReference type="InterPro" id="IPR035929">
    <property type="entry name" value="CoaB-like_sf"/>
</dbReference>
<comment type="caution">
    <text evidence="3">Lacks conserved residue(s) required for the propagation of feature annotation.</text>
</comment>
<keyword evidence="3" id="KW-0479">Metal-binding</keyword>
<evidence type="ECO:0000256" key="3">
    <source>
        <dbReference type="HAMAP-Rule" id="MF_02225"/>
    </source>
</evidence>
<dbReference type="Gene3D" id="3.40.50.1950">
    <property type="entry name" value="Flavin prenyltransferase-like"/>
    <property type="match status" value="1"/>
</dbReference>
<dbReference type="Pfam" id="PF02441">
    <property type="entry name" value="Flavoprotein"/>
    <property type="match status" value="1"/>
</dbReference>
<keyword evidence="3 4" id="KW-0436">Ligase</keyword>
<feature type="binding site" evidence="3">
    <location>
        <position position="326"/>
    </location>
    <ligand>
        <name>CTP</name>
        <dbReference type="ChEBI" id="CHEBI:37563"/>
    </ligand>
</feature>
<gene>
    <name evidence="3 7" type="primary">coaBC</name>
    <name evidence="7" type="ORF">CO165_00345</name>
</gene>
<feature type="region of interest" description="Phosphopantothenate--cysteine ligase" evidence="3">
    <location>
        <begin position="195"/>
        <end position="402"/>
    </location>
</feature>
<dbReference type="InterPro" id="IPR036551">
    <property type="entry name" value="Flavin_trans-like"/>
</dbReference>
<comment type="similarity">
    <text evidence="3 4">In the C-terminal section; belongs to the PPC synthetase family.</text>
</comment>
<dbReference type="InterPro" id="IPR005252">
    <property type="entry name" value="CoaBC"/>
</dbReference>
<reference evidence="8" key="1">
    <citation type="submission" date="2017-09" db="EMBL/GenBank/DDBJ databases">
        <title>Depth-based differentiation of microbial function through sediment-hosted aquifers and enrichment of novel symbionts in the deep terrestrial subsurface.</title>
        <authorList>
            <person name="Probst A.J."/>
            <person name="Ladd B."/>
            <person name="Jarett J.K."/>
            <person name="Geller-Mcgrath D.E."/>
            <person name="Sieber C.M.K."/>
            <person name="Emerson J.B."/>
            <person name="Anantharaman K."/>
            <person name="Thomas B.C."/>
            <person name="Malmstrom R."/>
            <person name="Stieglmeier M."/>
            <person name="Klingl A."/>
            <person name="Woyke T."/>
            <person name="Ryan C.M."/>
            <person name="Banfield J.F."/>
        </authorList>
    </citation>
    <scope>NUCLEOTIDE SEQUENCE [LARGE SCALE GENOMIC DNA]</scope>
</reference>
<dbReference type="SUPFAM" id="SSF52507">
    <property type="entry name" value="Homo-oligomeric flavin-containing Cys decarboxylases, HFCD"/>
    <property type="match status" value="1"/>
</dbReference>
<dbReference type="GO" id="GO:0004632">
    <property type="term" value="F:phosphopantothenate--cysteine ligase activity"/>
    <property type="evidence" value="ECO:0007669"/>
    <property type="project" value="UniProtKB-UniRule"/>
</dbReference>
<dbReference type="NCBIfam" id="TIGR00521">
    <property type="entry name" value="coaBC_dfp"/>
    <property type="match status" value="1"/>
</dbReference>
<keyword evidence="3 4" id="KW-0285">Flavoprotein</keyword>
<evidence type="ECO:0000256" key="2">
    <source>
        <dbReference type="ARBA" id="ARBA00023239"/>
    </source>
</evidence>
<comment type="caution">
    <text evidence="7">The sequence shown here is derived from an EMBL/GenBank/DDBJ whole genome shotgun (WGS) entry which is preliminary data.</text>
</comment>